<dbReference type="PANTHER" id="PTHR44688:SF16">
    <property type="entry name" value="DNA-BINDING TRANSCRIPTIONAL ACTIVATOR DEVR_DOSR"/>
    <property type="match status" value="1"/>
</dbReference>
<dbReference type="Gene3D" id="1.10.10.10">
    <property type="entry name" value="Winged helix-like DNA-binding domain superfamily/Winged helix DNA-binding domain"/>
    <property type="match status" value="1"/>
</dbReference>
<dbReference type="InterPro" id="IPR000792">
    <property type="entry name" value="Tscrpt_reg_LuxR_C"/>
</dbReference>
<dbReference type="AlphaFoldDB" id="A0A858SW52"/>
<evidence type="ECO:0000256" key="3">
    <source>
        <dbReference type="ARBA" id="ARBA00023163"/>
    </source>
</evidence>
<sequence>MAHTADSTFFGHFRNLLRARLKFDTFLILRFGPEGRPEAHDYWLADPSLRRKYPDQYLDGAYRLDPFFRHRDQVAADGMFRLADIAPDRFFAGEYYLQYYQQTRIRDEVGFLARTADGSVAHLSMSRLDGSGSYRRRELQCLRHFSPLISELLRQYVSSRASGQVARPVTRAPRPLEELIRAHLRSTRATSLTPREAQVSALILQGHSNLSAAFALGISRETAKVHRRNIYRKLMISSQAELFALLTDLF</sequence>
<dbReference type="SMART" id="SM00421">
    <property type="entry name" value="HTH_LUXR"/>
    <property type="match status" value="1"/>
</dbReference>
<evidence type="ECO:0000256" key="1">
    <source>
        <dbReference type="ARBA" id="ARBA00023015"/>
    </source>
</evidence>
<evidence type="ECO:0000259" key="4">
    <source>
        <dbReference type="PROSITE" id="PS50043"/>
    </source>
</evidence>
<keyword evidence="6" id="KW-1185">Reference proteome</keyword>
<dbReference type="EMBL" id="CP048788">
    <property type="protein sequence ID" value="QJF51883.1"/>
    <property type="molecule type" value="Genomic_DNA"/>
</dbReference>
<feature type="domain" description="HTH luxR-type" evidence="4">
    <location>
        <begin position="185"/>
        <end position="250"/>
    </location>
</feature>
<organism evidence="5 6">
    <name type="scientific">Roseobacter ponti</name>
    <dbReference type="NCBI Taxonomy" id="1891787"/>
    <lineage>
        <taxon>Bacteria</taxon>
        <taxon>Pseudomonadati</taxon>
        <taxon>Pseudomonadota</taxon>
        <taxon>Alphaproteobacteria</taxon>
        <taxon>Rhodobacterales</taxon>
        <taxon>Roseobacteraceae</taxon>
        <taxon>Roseobacter</taxon>
    </lineage>
</organism>
<keyword evidence="2" id="KW-0238">DNA-binding</keyword>
<dbReference type="CDD" id="cd06170">
    <property type="entry name" value="LuxR_C_like"/>
    <property type="match status" value="1"/>
</dbReference>
<dbReference type="PANTHER" id="PTHR44688">
    <property type="entry name" value="DNA-BINDING TRANSCRIPTIONAL ACTIVATOR DEVR_DOSR"/>
    <property type="match status" value="1"/>
</dbReference>
<dbReference type="GO" id="GO:0003677">
    <property type="term" value="F:DNA binding"/>
    <property type="evidence" value="ECO:0007669"/>
    <property type="project" value="UniProtKB-KW"/>
</dbReference>
<dbReference type="Proteomes" id="UP000503308">
    <property type="component" value="Chromosome"/>
</dbReference>
<dbReference type="InterPro" id="IPR016032">
    <property type="entry name" value="Sig_transdc_resp-reg_C-effctor"/>
</dbReference>
<dbReference type="KEGG" id="rpon:G3256_12265"/>
<evidence type="ECO:0000256" key="2">
    <source>
        <dbReference type="ARBA" id="ARBA00023125"/>
    </source>
</evidence>
<name>A0A858SW52_9RHOB</name>
<proteinExistence type="predicted"/>
<keyword evidence="3" id="KW-0804">Transcription</keyword>
<dbReference type="Pfam" id="PF00196">
    <property type="entry name" value="GerE"/>
    <property type="match status" value="1"/>
</dbReference>
<dbReference type="GO" id="GO:0006355">
    <property type="term" value="P:regulation of DNA-templated transcription"/>
    <property type="evidence" value="ECO:0007669"/>
    <property type="project" value="InterPro"/>
</dbReference>
<evidence type="ECO:0000313" key="6">
    <source>
        <dbReference type="Proteomes" id="UP000503308"/>
    </source>
</evidence>
<evidence type="ECO:0000313" key="5">
    <source>
        <dbReference type="EMBL" id="QJF51883.1"/>
    </source>
</evidence>
<protein>
    <submittedName>
        <fullName evidence="5">LuxR family transcriptional regulator</fullName>
    </submittedName>
</protein>
<accession>A0A858SW52</accession>
<keyword evidence="1" id="KW-0805">Transcription regulation</keyword>
<dbReference type="InterPro" id="IPR036388">
    <property type="entry name" value="WH-like_DNA-bd_sf"/>
</dbReference>
<dbReference type="PROSITE" id="PS50043">
    <property type="entry name" value="HTH_LUXR_2"/>
    <property type="match status" value="1"/>
</dbReference>
<reference evidence="5 6" key="1">
    <citation type="submission" date="2020-02" db="EMBL/GenBank/DDBJ databases">
        <title>Genome sequence of Roseobacter ponti.</title>
        <authorList>
            <person name="Hollensteiner J."/>
            <person name="Schneider D."/>
            <person name="Poehlein A."/>
            <person name="Daniel R."/>
        </authorList>
    </citation>
    <scope>NUCLEOTIDE SEQUENCE [LARGE SCALE GENOMIC DNA]</scope>
    <source>
        <strain evidence="5 6">DSM 106830</strain>
    </source>
</reference>
<dbReference type="SUPFAM" id="SSF46894">
    <property type="entry name" value="C-terminal effector domain of the bipartite response regulators"/>
    <property type="match status" value="1"/>
</dbReference>
<gene>
    <name evidence="5" type="ORF">G3256_12265</name>
</gene>
<dbReference type="PRINTS" id="PR00038">
    <property type="entry name" value="HTHLUXR"/>
</dbReference>
<dbReference type="RefSeq" id="WP_169641101.1">
    <property type="nucleotide sequence ID" value="NZ_CP048788.1"/>
</dbReference>